<comment type="function">
    <text evidence="6">Methylates the ribose at the nucleotide 34 wobble position in the two leucyl isoacceptors tRNA(Leu)(CmAA) and tRNA(Leu)(cmnm5UmAA). Catalyzes the methyl transfer from S-adenosyl-L-methionine to the 2'-OH of the wobble nucleotide.</text>
</comment>
<evidence type="ECO:0000256" key="1">
    <source>
        <dbReference type="ARBA" id="ARBA00022490"/>
    </source>
</evidence>
<keyword evidence="4 6" id="KW-0949">S-adenosyl-L-methionine</keyword>
<dbReference type="InterPro" id="IPR029028">
    <property type="entry name" value="Alpha/beta_knot_MTases"/>
</dbReference>
<feature type="domain" description="tRNA/rRNA methyltransferase SpoU type" evidence="7">
    <location>
        <begin position="2"/>
        <end position="136"/>
    </location>
</feature>
<evidence type="ECO:0000256" key="5">
    <source>
        <dbReference type="ARBA" id="ARBA00022694"/>
    </source>
</evidence>
<dbReference type="PANTHER" id="PTHR42971:SF1">
    <property type="entry name" value="TRNA (CYTIDINE(34)-2'-O)-METHYLTRANSFERASE"/>
    <property type="match status" value="1"/>
</dbReference>
<dbReference type="RefSeq" id="WP_252166063.1">
    <property type="nucleotide sequence ID" value="NZ_CP084930.1"/>
</dbReference>
<dbReference type="Gene3D" id="3.40.1280.10">
    <property type="match status" value="1"/>
</dbReference>
<proteinExistence type="inferred from homology"/>
<gene>
    <name evidence="6" type="primary">trmL</name>
    <name evidence="8" type="ORF">LHA26_13255</name>
</gene>
<keyword evidence="5 6" id="KW-0819">tRNA processing</keyword>
<reference evidence="8" key="1">
    <citation type="journal article" date="2022" name="Toxins">
        <title>Genomic Analysis of Sphingopyxis sp. USTB-05 for Biodegrading Cyanobacterial Hepatotoxins.</title>
        <authorList>
            <person name="Liu C."/>
            <person name="Xu Q."/>
            <person name="Zhao Z."/>
            <person name="Zhang H."/>
            <person name="Liu X."/>
            <person name="Yin C."/>
            <person name="Liu Y."/>
            <person name="Yan H."/>
        </authorList>
    </citation>
    <scope>NUCLEOTIDE SEQUENCE</scope>
    <source>
        <strain evidence="8">NBD5</strain>
    </source>
</reference>
<dbReference type="InterPro" id="IPR016914">
    <property type="entry name" value="TrmL"/>
</dbReference>
<keyword evidence="2 6" id="KW-0489">Methyltransferase</keyword>
<dbReference type="Proteomes" id="UP001056937">
    <property type="component" value="Chromosome 1"/>
</dbReference>
<comment type="caution">
    <text evidence="6">Lacks conserved residue(s) required for the propagation of feature annotation.</text>
</comment>
<dbReference type="HAMAP" id="MF_01885">
    <property type="entry name" value="tRNA_methyltr_TrmL"/>
    <property type="match status" value="1"/>
</dbReference>
<dbReference type="PIRSF" id="PIRSF029256">
    <property type="entry name" value="SpoU_TrmH_prd"/>
    <property type="match status" value="1"/>
</dbReference>
<protein>
    <recommendedName>
        <fullName evidence="6">tRNA (cytidine(34)-2'-O)-methyltransferase</fullName>
        <ecNumber evidence="6">2.1.1.207</ecNumber>
    </recommendedName>
    <alternativeName>
        <fullName evidence="6">tRNA (cytidine/uridine-2'-O-)-methyltransferase TrmL</fullName>
    </alternativeName>
</protein>
<dbReference type="PANTHER" id="PTHR42971">
    <property type="entry name" value="TRNA (CYTIDINE(34)-2'-O)-METHYLTRANSFERASE"/>
    <property type="match status" value="1"/>
</dbReference>
<comment type="catalytic activity">
    <reaction evidence="6">
        <text>cytidine(34) in tRNA + S-adenosyl-L-methionine = 2'-O-methylcytidine(34) in tRNA + S-adenosyl-L-homocysteine + H(+)</text>
        <dbReference type="Rhea" id="RHEA:43084"/>
        <dbReference type="Rhea" id="RHEA-COMP:10331"/>
        <dbReference type="Rhea" id="RHEA-COMP:10332"/>
        <dbReference type="ChEBI" id="CHEBI:15378"/>
        <dbReference type="ChEBI" id="CHEBI:57856"/>
        <dbReference type="ChEBI" id="CHEBI:59789"/>
        <dbReference type="ChEBI" id="CHEBI:74495"/>
        <dbReference type="ChEBI" id="CHEBI:82748"/>
        <dbReference type="EC" id="2.1.1.207"/>
    </reaction>
</comment>
<comment type="subunit">
    <text evidence="6">Homodimer.</text>
</comment>
<evidence type="ECO:0000313" key="9">
    <source>
        <dbReference type="Proteomes" id="UP001056937"/>
    </source>
</evidence>
<comment type="catalytic activity">
    <reaction evidence="6">
        <text>5-carboxymethylaminomethyluridine(34) in tRNA(Leu) + S-adenosyl-L-methionine = 5-carboxymethylaminomethyl-2'-O-methyluridine(34) in tRNA(Leu) + S-adenosyl-L-homocysteine + H(+)</text>
        <dbReference type="Rhea" id="RHEA:43088"/>
        <dbReference type="Rhea" id="RHEA-COMP:10333"/>
        <dbReference type="Rhea" id="RHEA-COMP:10334"/>
        <dbReference type="ChEBI" id="CHEBI:15378"/>
        <dbReference type="ChEBI" id="CHEBI:57856"/>
        <dbReference type="ChEBI" id="CHEBI:59789"/>
        <dbReference type="ChEBI" id="CHEBI:74508"/>
        <dbReference type="ChEBI" id="CHEBI:74511"/>
        <dbReference type="EC" id="2.1.1.207"/>
    </reaction>
</comment>
<evidence type="ECO:0000259" key="7">
    <source>
        <dbReference type="Pfam" id="PF00588"/>
    </source>
</evidence>
<dbReference type="EC" id="2.1.1.207" evidence="6"/>
<evidence type="ECO:0000256" key="4">
    <source>
        <dbReference type="ARBA" id="ARBA00022691"/>
    </source>
</evidence>
<name>A0ABY4X5S3_9SPHN</name>
<feature type="binding site" evidence="6">
    <location>
        <position position="98"/>
    </location>
    <ligand>
        <name>S-adenosyl-L-methionine</name>
        <dbReference type="ChEBI" id="CHEBI:59789"/>
    </ligand>
</feature>
<evidence type="ECO:0000313" key="8">
    <source>
        <dbReference type="EMBL" id="USI72254.1"/>
    </source>
</evidence>
<organism evidence="8 9">
    <name type="scientific">Sphingomonas morindae</name>
    <dbReference type="NCBI Taxonomy" id="1541170"/>
    <lineage>
        <taxon>Bacteria</taxon>
        <taxon>Pseudomonadati</taxon>
        <taxon>Pseudomonadota</taxon>
        <taxon>Alphaproteobacteria</taxon>
        <taxon>Sphingomonadales</taxon>
        <taxon>Sphingomonadaceae</taxon>
        <taxon>Sphingomonas</taxon>
    </lineage>
</organism>
<keyword evidence="1 6" id="KW-0963">Cytoplasm</keyword>
<dbReference type="Pfam" id="PF00588">
    <property type="entry name" value="SpoU_methylase"/>
    <property type="match status" value="1"/>
</dbReference>
<keyword evidence="9" id="KW-1185">Reference proteome</keyword>
<feature type="binding site" evidence="6">
    <location>
        <position position="126"/>
    </location>
    <ligand>
        <name>S-adenosyl-L-methionine</name>
        <dbReference type="ChEBI" id="CHEBI:59789"/>
    </ligand>
</feature>
<comment type="subcellular location">
    <subcellularLocation>
        <location evidence="6">Cytoplasm</location>
    </subcellularLocation>
</comment>
<evidence type="ECO:0000256" key="3">
    <source>
        <dbReference type="ARBA" id="ARBA00022679"/>
    </source>
</evidence>
<dbReference type="InterPro" id="IPR001537">
    <property type="entry name" value="SpoU_MeTrfase"/>
</dbReference>
<dbReference type="SUPFAM" id="SSF75217">
    <property type="entry name" value="alpha/beta knot"/>
    <property type="match status" value="1"/>
</dbReference>
<dbReference type="InterPro" id="IPR029026">
    <property type="entry name" value="tRNA_m1G_MTases_N"/>
</dbReference>
<accession>A0ABY4X5S3</accession>
<sequence length="149" mass="15458">MRLALHQPDIAGNVGTILRLGACLDLPVDVIEPCGFALADRALARAGMDYAARAALVRHADWDAFAAALPGRLILFTTAGAIPLPEARFAPEDTLIFGSESAGAPAAVHQAAAARVRIPMRAGERSLNLAVSVAIAAGEALRQTKGWPA</sequence>
<comment type="similarity">
    <text evidence="6">Belongs to the class IV-like SAM-binding methyltransferase superfamily. RNA methyltransferase TrmH family. TrmL subfamily.</text>
</comment>
<feature type="binding site" evidence="6">
    <location>
        <position position="118"/>
    </location>
    <ligand>
        <name>S-adenosyl-L-methionine</name>
        <dbReference type="ChEBI" id="CHEBI:59789"/>
    </ligand>
</feature>
<evidence type="ECO:0000256" key="2">
    <source>
        <dbReference type="ARBA" id="ARBA00022603"/>
    </source>
</evidence>
<keyword evidence="3 6" id="KW-0808">Transferase</keyword>
<dbReference type="EMBL" id="CP084930">
    <property type="protein sequence ID" value="USI72254.1"/>
    <property type="molecule type" value="Genomic_DNA"/>
</dbReference>
<evidence type="ECO:0000256" key="6">
    <source>
        <dbReference type="HAMAP-Rule" id="MF_01885"/>
    </source>
</evidence>